<dbReference type="GO" id="GO:0005737">
    <property type="term" value="C:cytoplasm"/>
    <property type="evidence" value="ECO:0007669"/>
    <property type="project" value="TreeGrafter"/>
</dbReference>
<dbReference type="PANTHER" id="PTHR12357">
    <property type="entry name" value="YTH YT521-B HOMOLOGY DOMAIN-CONTAINING"/>
    <property type="match status" value="1"/>
</dbReference>
<dbReference type="InterPro" id="IPR007275">
    <property type="entry name" value="YTH_domain"/>
</dbReference>
<dbReference type="Gene3D" id="3.10.590.10">
    <property type="entry name" value="ph1033 like domains"/>
    <property type="match status" value="1"/>
</dbReference>
<feature type="compositionally biased region" description="Polar residues" evidence="2">
    <location>
        <begin position="1"/>
        <end position="16"/>
    </location>
</feature>
<evidence type="ECO:0000259" key="3">
    <source>
        <dbReference type="PROSITE" id="PS50882"/>
    </source>
</evidence>
<comment type="similarity">
    <text evidence="1">Belongs to the YTHDF family.</text>
</comment>
<dbReference type="Proteomes" id="UP000796880">
    <property type="component" value="Unassembled WGS sequence"/>
</dbReference>
<dbReference type="GO" id="GO:1990247">
    <property type="term" value="F:N6-methyladenosine-containing RNA reader activity"/>
    <property type="evidence" value="ECO:0007669"/>
    <property type="project" value="UniProtKB-UniRule"/>
</dbReference>
<proteinExistence type="inferred from homology"/>
<evidence type="ECO:0000313" key="5">
    <source>
        <dbReference type="Proteomes" id="UP000796880"/>
    </source>
</evidence>
<name>A0A8K0GNN7_9ROSA</name>
<keyword evidence="1" id="KW-0694">RNA-binding</keyword>
<feature type="region of interest" description="Disordered" evidence="2">
    <location>
        <begin position="352"/>
        <end position="385"/>
    </location>
</feature>
<evidence type="ECO:0000256" key="1">
    <source>
        <dbReference type="RuleBase" id="RU369095"/>
    </source>
</evidence>
<reference evidence="4" key="1">
    <citation type="submission" date="2020-03" db="EMBL/GenBank/DDBJ databases">
        <title>A high-quality chromosome-level genome assembly of a woody plant with both climbing and erect habits, Rhamnella rubrinervis.</title>
        <authorList>
            <person name="Lu Z."/>
            <person name="Yang Y."/>
            <person name="Zhu X."/>
            <person name="Sun Y."/>
        </authorList>
    </citation>
    <scope>NUCLEOTIDE SEQUENCE</scope>
    <source>
        <strain evidence="4">BYM</strain>
        <tissue evidence="4">Leaf</tissue>
    </source>
</reference>
<evidence type="ECO:0000313" key="4">
    <source>
        <dbReference type="EMBL" id="KAF3431038.1"/>
    </source>
</evidence>
<dbReference type="GO" id="GO:0061157">
    <property type="term" value="P:mRNA destabilization"/>
    <property type="evidence" value="ECO:0007669"/>
    <property type="project" value="TreeGrafter"/>
</dbReference>
<comment type="function">
    <text evidence="1">Specifically recognizes and binds N6-methyladenosine (m6A)-containing RNAs, and regulates mRNA stability. M6A is a modification present at internal sites of mRNAs and some non-coding RNAs and plays a role in mRNA stability and processing.</text>
</comment>
<dbReference type="PROSITE" id="PS50882">
    <property type="entry name" value="YTH"/>
    <property type="match status" value="1"/>
</dbReference>
<feature type="domain" description="YTH" evidence="3">
    <location>
        <begin position="402"/>
        <end position="539"/>
    </location>
</feature>
<feature type="region of interest" description="Disordered" evidence="2">
    <location>
        <begin position="1"/>
        <end position="42"/>
    </location>
</feature>
<dbReference type="CDD" id="cd21134">
    <property type="entry name" value="YTH"/>
    <property type="match status" value="1"/>
</dbReference>
<sequence>MATAQQRTDRITSTASPAALDILSPDTKEKPGDSDKLNVRRVPNPPTAAVSICHPRDVADHLGQLQLVGDHNTLHPPNSYTSQAQLIYPGGKWGTYPAHANADSLGNGSAGTFNQNSSLLLHSYGFIPQMSHTPYAPSSVRLPSVNGHGHLYSAQQFPASDPPYYQQPVSPNLPIVASLTPVPQAKVPLNFDQQGRVQHLQPTSVCPSPLESCGRESTLFRNSGGSSLMQQGFEACGDNIWPDFSKPLNGQSSLVQMSPLAASLKPAESHHLPGNNLRMDSQQKGSYYGFGPYTNSQYRGYSLANRDCSYGGVSAYGPGFNRQIWCAHKEEKQGGRLSDLLSSCAGRLETLTSQNKGPRASKLKSLKTENSSTVNKSKSATSNEVNGKSYNQVDFATNHKDVKFFVIKSYSEDNVHMSIKYGVWASTPSGNKKLDAAYHEAKAKHWDCPIFLLFSVNASGQFCGVAEMVGPVDFDKSVDYWQQDKWTGQFPVKWHVIKDVPNSQFRHILVKDNENRPVTNSRDTQENESDLLVLNFQVEMEQGIDMLHIFKNYEADSSILDDFDFYEKRHKALQERKVNRQSNPVLMSVIGGSALQHATLLSNGSEKKMSKSFVEALSLNSKVP</sequence>
<dbReference type="Pfam" id="PF04146">
    <property type="entry name" value="YTH"/>
    <property type="match status" value="1"/>
</dbReference>
<feature type="compositionally biased region" description="Basic and acidic residues" evidence="2">
    <location>
        <begin position="26"/>
        <end position="38"/>
    </location>
</feature>
<dbReference type="EMBL" id="VOIH02000012">
    <property type="protein sequence ID" value="KAF3431038.1"/>
    <property type="molecule type" value="Genomic_DNA"/>
</dbReference>
<keyword evidence="5" id="KW-1185">Reference proteome</keyword>
<comment type="caution">
    <text evidence="4">The sequence shown here is derived from an EMBL/GenBank/DDBJ whole genome shotgun (WGS) entry which is preliminary data.</text>
</comment>
<dbReference type="GO" id="GO:0003729">
    <property type="term" value="F:mRNA binding"/>
    <property type="evidence" value="ECO:0007669"/>
    <property type="project" value="UniProtKB-UniRule"/>
</dbReference>
<organism evidence="4 5">
    <name type="scientific">Rhamnella rubrinervis</name>
    <dbReference type="NCBI Taxonomy" id="2594499"/>
    <lineage>
        <taxon>Eukaryota</taxon>
        <taxon>Viridiplantae</taxon>
        <taxon>Streptophyta</taxon>
        <taxon>Embryophyta</taxon>
        <taxon>Tracheophyta</taxon>
        <taxon>Spermatophyta</taxon>
        <taxon>Magnoliopsida</taxon>
        <taxon>eudicotyledons</taxon>
        <taxon>Gunneridae</taxon>
        <taxon>Pentapetalae</taxon>
        <taxon>rosids</taxon>
        <taxon>fabids</taxon>
        <taxon>Rosales</taxon>
        <taxon>Rhamnaceae</taxon>
        <taxon>rhamnoid group</taxon>
        <taxon>Rhamneae</taxon>
        <taxon>Rhamnella</taxon>
    </lineage>
</organism>
<dbReference type="InterPro" id="IPR045168">
    <property type="entry name" value="YTH_prot"/>
</dbReference>
<dbReference type="OrthoDB" id="306690at2759"/>
<protein>
    <recommendedName>
        <fullName evidence="1">YTH domain-containing family protein</fullName>
    </recommendedName>
</protein>
<feature type="compositionally biased region" description="Polar residues" evidence="2">
    <location>
        <begin position="368"/>
        <end position="385"/>
    </location>
</feature>
<gene>
    <name evidence="4" type="ORF">FNV43_RR25768</name>
</gene>
<accession>A0A8K0GNN7</accession>
<dbReference type="AlphaFoldDB" id="A0A8K0GNN7"/>
<dbReference type="PANTHER" id="PTHR12357:SF89">
    <property type="entry name" value="YTH DOMAIN-CONTAINING FAMILY PROTEIN"/>
    <property type="match status" value="1"/>
</dbReference>
<evidence type="ECO:0000256" key="2">
    <source>
        <dbReference type="SAM" id="MobiDB-lite"/>
    </source>
</evidence>